<evidence type="ECO:0000313" key="8">
    <source>
        <dbReference type="Proteomes" id="UP000002595"/>
    </source>
</evidence>
<evidence type="ECO:0000256" key="3">
    <source>
        <dbReference type="ARBA" id="ARBA00022801"/>
    </source>
</evidence>
<evidence type="ECO:0000256" key="4">
    <source>
        <dbReference type="ARBA" id="ARBA00022833"/>
    </source>
</evidence>
<reference evidence="7" key="1">
    <citation type="submission" date="2006-12" db="EMBL/GenBank/DDBJ databases">
        <title>Complete sequence of Pyrobaculum islandicum DSM 4184.</title>
        <authorList>
            <person name="Copeland A."/>
            <person name="Lucas S."/>
            <person name="Lapidus A."/>
            <person name="Barry K."/>
            <person name="Detter J.C."/>
            <person name="Glavina del Rio T."/>
            <person name="Dalin E."/>
            <person name="Tice H."/>
            <person name="Pitluck S."/>
            <person name="Meincke L."/>
            <person name="Brettin T."/>
            <person name="Bruce D."/>
            <person name="Han C."/>
            <person name="Tapia R."/>
            <person name="Gilna P."/>
            <person name="Schmutz J."/>
            <person name="Larimer F."/>
            <person name="Land M."/>
            <person name="Hauser L."/>
            <person name="Kyrpides N."/>
            <person name="Mikhailova N."/>
            <person name="Cozen A.E."/>
            <person name="Fitz-Gibbon S.T."/>
            <person name="House C.H."/>
            <person name="Saltikov C."/>
            <person name="Lowe T."/>
            <person name="Richardson P."/>
        </authorList>
    </citation>
    <scope>NUCLEOTIDE SEQUENCE [LARGE SCALE GENOMIC DNA]</scope>
    <source>
        <strain evidence="7">DSM 4184</strain>
    </source>
</reference>
<proteinExistence type="predicted"/>
<dbReference type="GO" id="GO:0006508">
    <property type="term" value="P:proteolysis"/>
    <property type="evidence" value="ECO:0007669"/>
    <property type="project" value="UniProtKB-KW"/>
</dbReference>
<dbReference type="SUPFAM" id="SSF102712">
    <property type="entry name" value="JAB1/MPN domain"/>
    <property type="match status" value="1"/>
</dbReference>
<dbReference type="Gene3D" id="3.40.140.10">
    <property type="entry name" value="Cytidine Deaminase, domain 2"/>
    <property type="match status" value="1"/>
</dbReference>
<dbReference type="Proteomes" id="UP000002595">
    <property type="component" value="Chromosome"/>
</dbReference>
<keyword evidence="8" id="KW-1185">Reference proteome</keyword>
<keyword evidence="5" id="KW-0482">Metalloprotease</keyword>
<dbReference type="GO" id="GO:0008235">
    <property type="term" value="F:metalloexopeptidase activity"/>
    <property type="evidence" value="ECO:0007669"/>
    <property type="project" value="TreeGrafter"/>
</dbReference>
<dbReference type="eggNOG" id="arCOG01138">
    <property type="taxonomic scope" value="Archaea"/>
</dbReference>
<dbReference type="CDD" id="cd08070">
    <property type="entry name" value="MPN_like"/>
    <property type="match status" value="1"/>
</dbReference>
<dbReference type="GO" id="GO:0008270">
    <property type="term" value="F:zinc ion binding"/>
    <property type="evidence" value="ECO:0007669"/>
    <property type="project" value="TreeGrafter"/>
</dbReference>
<dbReference type="InterPro" id="IPR028090">
    <property type="entry name" value="JAB_dom_prok"/>
</dbReference>
<dbReference type="AlphaFoldDB" id="A1RVK1"/>
<dbReference type="PANTHER" id="PTHR34858">
    <property type="entry name" value="CYSO-CYSTEINE PEPTIDASE"/>
    <property type="match status" value="1"/>
</dbReference>
<dbReference type="PANTHER" id="PTHR34858:SF1">
    <property type="entry name" value="CYSO-CYSTEINE PEPTIDASE"/>
    <property type="match status" value="1"/>
</dbReference>
<evidence type="ECO:0000259" key="6">
    <source>
        <dbReference type="Pfam" id="PF14464"/>
    </source>
</evidence>
<dbReference type="HOGENOM" id="CLU_116765_4_2_2"/>
<protein>
    <recommendedName>
        <fullName evidence="6">JAB domain-containing protein</fullName>
    </recommendedName>
</protein>
<name>A1RVK1_PYRIL</name>
<evidence type="ECO:0000256" key="2">
    <source>
        <dbReference type="ARBA" id="ARBA00022723"/>
    </source>
</evidence>
<accession>A1RVK1</accession>
<dbReference type="InterPro" id="IPR051929">
    <property type="entry name" value="VirAsm_ModProt"/>
</dbReference>
<keyword evidence="2" id="KW-0479">Metal-binding</keyword>
<evidence type="ECO:0000256" key="5">
    <source>
        <dbReference type="ARBA" id="ARBA00023049"/>
    </source>
</evidence>
<keyword evidence="3" id="KW-0378">Hydrolase</keyword>
<gene>
    <name evidence="7" type="ordered locus">Pisl_1835</name>
</gene>
<sequence>MALLFGHGEIVKTWRWLKNVLESPTAFRLDPEELYRALTEAEEKGLSLLAIFHTHPGPPTPSPIDLRYMKIWRVVWVISNVYTWETAAWRLDERGLVKV</sequence>
<dbReference type="KEGG" id="pis:Pisl_1835"/>
<dbReference type="STRING" id="384616.Pisl_1835"/>
<dbReference type="Pfam" id="PF14464">
    <property type="entry name" value="Prok-JAB"/>
    <property type="match status" value="1"/>
</dbReference>
<dbReference type="EMBL" id="CP000504">
    <property type="protein sequence ID" value="ABL88983.1"/>
    <property type="molecule type" value="Genomic_DNA"/>
</dbReference>
<evidence type="ECO:0000313" key="7">
    <source>
        <dbReference type="EMBL" id="ABL88983.1"/>
    </source>
</evidence>
<organism evidence="7 8">
    <name type="scientific">Pyrobaculum islandicum (strain DSM 4184 / JCM 9189 / GEO3)</name>
    <dbReference type="NCBI Taxonomy" id="384616"/>
    <lineage>
        <taxon>Archaea</taxon>
        <taxon>Thermoproteota</taxon>
        <taxon>Thermoprotei</taxon>
        <taxon>Thermoproteales</taxon>
        <taxon>Thermoproteaceae</taxon>
        <taxon>Pyrobaculum</taxon>
    </lineage>
</organism>
<feature type="domain" description="JAB" evidence="6">
    <location>
        <begin position="2"/>
        <end position="91"/>
    </location>
</feature>
<keyword evidence="4" id="KW-0862">Zinc</keyword>
<evidence type="ECO:0000256" key="1">
    <source>
        <dbReference type="ARBA" id="ARBA00022670"/>
    </source>
</evidence>
<keyword evidence="1" id="KW-0645">Protease</keyword>